<accession>A0AAU2VGY4</accession>
<dbReference type="EMBL" id="CP108318">
    <property type="protein sequence ID" value="WTW66758.1"/>
    <property type="molecule type" value="Genomic_DNA"/>
</dbReference>
<reference evidence="1" key="1">
    <citation type="submission" date="2022-10" db="EMBL/GenBank/DDBJ databases">
        <title>The complete genomes of actinobacterial strains from the NBC collection.</title>
        <authorList>
            <person name="Joergensen T.S."/>
            <person name="Alvarez Arevalo M."/>
            <person name="Sterndorff E.B."/>
            <person name="Faurdal D."/>
            <person name="Vuksanovic O."/>
            <person name="Mourched A.-S."/>
            <person name="Charusanti P."/>
            <person name="Shaw S."/>
            <person name="Blin K."/>
            <person name="Weber T."/>
        </authorList>
    </citation>
    <scope>NUCLEOTIDE SEQUENCE</scope>
    <source>
        <strain evidence="1">NBC_00003</strain>
    </source>
</reference>
<evidence type="ECO:0000313" key="1">
    <source>
        <dbReference type="EMBL" id="WTW66758.1"/>
    </source>
</evidence>
<proteinExistence type="predicted"/>
<dbReference type="AlphaFoldDB" id="A0AAU2VGY4"/>
<gene>
    <name evidence="1" type="ORF">OG549_38720</name>
</gene>
<name>A0AAU2VGY4_9ACTN</name>
<sequence>MAETFDGAPRGVGQMWIHARRARHAQGDWADYLAARQDSQGGEV</sequence>
<organism evidence="1">
    <name type="scientific">Streptomyces sp. NBC_00003</name>
    <dbReference type="NCBI Taxonomy" id="2903608"/>
    <lineage>
        <taxon>Bacteria</taxon>
        <taxon>Bacillati</taxon>
        <taxon>Actinomycetota</taxon>
        <taxon>Actinomycetes</taxon>
        <taxon>Kitasatosporales</taxon>
        <taxon>Streptomycetaceae</taxon>
        <taxon>Streptomyces</taxon>
    </lineage>
</organism>
<protein>
    <submittedName>
        <fullName evidence="1">Uncharacterized protein</fullName>
    </submittedName>
</protein>